<evidence type="ECO:0000256" key="3">
    <source>
        <dbReference type="ARBA" id="ARBA00011209"/>
    </source>
</evidence>
<dbReference type="InterPro" id="IPR020825">
    <property type="entry name" value="Phe-tRNA_synthase-like_B3/B4"/>
</dbReference>
<dbReference type="InterPro" id="IPR045864">
    <property type="entry name" value="aa-tRNA-synth_II/BPL/LPL"/>
</dbReference>
<dbReference type="EMBL" id="AP012050">
    <property type="protein sequence ID" value="BAM47097.1"/>
    <property type="molecule type" value="Genomic_DNA"/>
</dbReference>
<dbReference type="RefSeq" id="WP_015009702.1">
    <property type="nucleotide sequence ID" value="NC_018704.1"/>
</dbReference>
<evidence type="ECO:0000256" key="15">
    <source>
        <dbReference type="HAMAP-Rule" id="MF_00283"/>
    </source>
</evidence>
<dbReference type="Gene3D" id="3.30.70.380">
    <property type="entry name" value="Ferrodoxin-fold anticodon-binding domain"/>
    <property type="match status" value="1"/>
</dbReference>
<dbReference type="CDD" id="cd02796">
    <property type="entry name" value="tRNA_bind_bactPheRS"/>
    <property type="match status" value="1"/>
</dbReference>
<evidence type="ECO:0000256" key="16">
    <source>
        <dbReference type="PROSITE-ProRule" id="PRU00209"/>
    </source>
</evidence>
<dbReference type="GO" id="GO:0140096">
    <property type="term" value="F:catalytic activity, acting on a protein"/>
    <property type="evidence" value="ECO:0007669"/>
    <property type="project" value="UniProtKB-ARBA"/>
</dbReference>
<evidence type="ECO:0000256" key="1">
    <source>
        <dbReference type="ARBA" id="ARBA00004496"/>
    </source>
</evidence>
<feature type="binding site" evidence="15">
    <location>
        <position position="470"/>
    </location>
    <ligand>
        <name>Mg(2+)</name>
        <dbReference type="ChEBI" id="CHEBI:18420"/>
        <note>shared with alpha subunit</note>
    </ligand>
</feature>
<feature type="binding site" evidence="15">
    <location>
        <position position="471"/>
    </location>
    <ligand>
        <name>Mg(2+)</name>
        <dbReference type="ChEBI" id="CHEBI:18420"/>
        <note>shared with alpha subunit</note>
    </ligand>
</feature>
<dbReference type="GO" id="GO:0005524">
    <property type="term" value="F:ATP binding"/>
    <property type="evidence" value="ECO:0007669"/>
    <property type="project" value="UniProtKB-UniRule"/>
</dbReference>
<evidence type="ECO:0000256" key="12">
    <source>
        <dbReference type="ARBA" id="ARBA00022917"/>
    </source>
</evidence>
<dbReference type="eggNOG" id="COG0073">
    <property type="taxonomic scope" value="Bacteria"/>
</dbReference>
<dbReference type="SUPFAM" id="SSF46955">
    <property type="entry name" value="Putative DNA-binding domain"/>
    <property type="match status" value="1"/>
</dbReference>
<dbReference type="SMART" id="SM00896">
    <property type="entry name" value="FDX-ACB"/>
    <property type="match status" value="1"/>
</dbReference>
<dbReference type="InterPro" id="IPR004532">
    <property type="entry name" value="Phe-tRNA-ligase_IIc_bsu_bact"/>
</dbReference>
<dbReference type="SUPFAM" id="SSF50249">
    <property type="entry name" value="Nucleic acid-binding proteins"/>
    <property type="match status" value="1"/>
</dbReference>
<accession>K0J1V9</accession>
<dbReference type="InterPro" id="IPR045060">
    <property type="entry name" value="Phe-tRNA-ligase_IIc_bsu"/>
</dbReference>
<evidence type="ECO:0000256" key="10">
    <source>
        <dbReference type="ARBA" id="ARBA00022842"/>
    </source>
</evidence>
<keyword evidence="13 15" id="KW-0030">Aminoacyl-tRNA synthetase</keyword>
<evidence type="ECO:0000313" key="21">
    <source>
        <dbReference type="Proteomes" id="UP000006294"/>
    </source>
</evidence>
<dbReference type="GO" id="GO:0016740">
    <property type="term" value="F:transferase activity"/>
    <property type="evidence" value="ECO:0007669"/>
    <property type="project" value="UniProtKB-ARBA"/>
</dbReference>
<dbReference type="InterPro" id="IPR002547">
    <property type="entry name" value="tRNA-bd_dom"/>
</dbReference>
<dbReference type="OrthoDB" id="9805455at2"/>
<keyword evidence="12 15" id="KW-0648">Protein biosynthesis</keyword>
<dbReference type="NCBIfam" id="NF045760">
    <property type="entry name" value="YtpR"/>
    <property type="match status" value="1"/>
</dbReference>
<dbReference type="PANTHER" id="PTHR10947">
    <property type="entry name" value="PHENYLALANYL-TRNA SYNTHETASE BETA CHAIN AND LEUCINE-RICH REPEAT-CONTAINING PROTEIN 47"/>
    <property type="match status" value="1"/>
</dbReference>
<comment type="cofactor">
    <cofactor evidence="15">
        <name>Mg(2+)</name>
        <dbReference type="ChEBI" id="CHEBI:18420"/>
    </cofactor>
    <text evidence="15">Binds 2 magnesium ions per tetramer.</text>
</comment>
<evidence type="ECO:0000256" key="4">
    <source>
        <dbReference type="ARBA" id="ARBA00022490"/>
    </source>
</evidence>
<dbReference type="NCBIfam" id="TIGR00472">
    <property type="entry name" value="pheT_bact"/>
    <property type="match status" value="1"/>
</dbReference>
<dbReference type="GO" id="GO:0009328">
    <property type="term" value="C:phenylalanine-tRNA ligase complex"/>
    <property type="evidence" value="ECO:0007669"/>
    <property type="project" value="TreeGrafter"/>
</dbReference>
<feature type="domain" description="B5" evidence="19">
    <location>
        <begin position="408"/>
        <end position="483"/>
    </location>
</feature>
<keyword evidence="6 15" id="KW-0436">Ligase</keyword>
<dbReference type="SUPFAM" id="SSF56037">
    <property type="entry name" value="PheT/TilS domain"/>
    <property type="match status" value="1"/>
</dbReference>
<dbReference type="EC" id="6.1.1.20" evidence="15"/>
<dbReference type="InterPro" id="IPR041616">
    <property type="entry name" value="PheRS_beta_core"/>
</dbReference>
<dbReference type="SMART" id="SM00873">
    <property type="entry name" value="B3_4"/>
    <property type="match status" value="1"/>
</dbReference>
<evidence type="ECO:0000256" key="11">
    <source>
        <dbReference type="ARBA" id="ARBA00022884"/>
    </source>
</evidence>
<gene>
    <name evidence="15 20" type="primary">pheT</name>
    <name evidence="20" type="ordered locus">AXY_09650</name>
</gene>
<keyword evidence="9 15" id="KW-0067">ATP-binding</keyword>
<evidence type="ECO:0000259" key="18">
    <source>
        <dbReference type="PROSITE" id="PS51447"/>
    </source>
</evidence>
<feature type="binding site" evidence="15">
    <location>
        <position position="461"/>
    </location>
    <ligand>
        <name>Mg(2+)</name>
        <dbReference type="ChEBI" id="CHEBI:18420"/>
        <note>shared with alpha subunit</note>
    </ligand>
</feature>
<dbReference type="Pfam" id="PF03147">
    <property type="entry name" value="FDX-ACB"/>
    <property type="match status" value="1"/>
</dbReference>
<comment type="subcellular location">
    <subcellularLocation>
        <location evidence="1 15">Cytoplasm</location>
    </subcellularLocation>
</comment>
<evidence type="ECO:0000256" key="8">
    <source>
        <dbReference type="ARBA" id="ARBA00022741"/>
    </source>
</evidence>
<dbReference type="Pfam" id="PF17759">
    <property type="entry name" value="tRNA_synthFbeta"/>
    <property type="match status" value="1"/>
</dbReference>
<evidence type="ECO:0000259" key="19">
    <source>
        <dbReference type="PROSITE" id="PS51483"/>
    </source>
</evidence>
<dbReference type="FunFam" id="2.40.50.140:FF:000045">
    <property type="entry name" value="Phenylalanine--tRNA ligase beta subunit"/>
    <property type="match status" value="1"/>
</dbReference>
<name>K0J1V9_AMPXN</name>
<dbReference type="FunFam" id="3.30.930.10:FF:000022">
    <property type="entry name" value="Phenylalanine--tRNA ligase beta subunit"/>
    <property type="match status" value="1"/>
</dbReference>
<dbReference type="STRING" id="698758.AXY_09650"/>
<dbReference type="eggNOG" id="COG0072">
    <property type="taxonomic scope" value="Bacteria"/>
</dbReference>
<dbReference type="InterPro" id="IPR005121">
    <property type="entry name" value="Fdx_antiC-bd"/>
</dbReference>
<dbReference type="HOGENOM" id="CLU_016891_0_0_9"/>
<dbReference type="Gene3D" id="2.40.50.140">
    <property type="entry name" value="Nucleic acid-binding proteins"/>
    <property type="match status" value="1"/>
</dbReference>
<feature type="domain" description="FDX-ACB" evidence="18">
    <location>
        <begin position="714"/>
        <end position="807"/>
    </location>
</feature>
<dbReference type="AlphaFoldDB" id="K0J1V9"/>
<dbReference type="InterPro" id="IPR033714">
    <property type="entry name" value="tRNA_bind_bactPheRS"/>
</dbReference>
<dbReference type="Pfam" id="PF01588">
    <property type="entry name" value="tRNA_bind"/>
    <property type="match status" value="1"/>
</dbReference>
<keyword evidence="5 16" id="KW-0820">tRNA-binding</keyword>
<keyword evidence="21" id="KW-1185">Reference proteome</keyword>
<keyword evidence="7 15" id="KW-0479">Metal-binding</keyword>
<dbReference type="PATRIC" id="fig|698758.3.peg.960"/>
<evidence type="ECO:0000256" key="14">
    <source>
        <dbReference type="ARBA" id="ARBA00049255"/>
    </source>
</evidence>
<dbReference type="CDD" id="cd00769">
    <property type="entry name" value="PheRS_beta_core"/>
    <property type="match status" value="1"/>
</dbReference>
<dbReference type="InterPro" id="IPR012340">
    <property type="entry name" value="NA-bd_OB-fold"/>
</dbReference>
<comment type="similarity">
    <text evidence="2 15">Belongs to the phenylalanyl-tRNA synthetase beta subunit family. Type 1 subfamily.</text>
</comment>
<dbReference type="PROSITE" id="PS50886">
    <property type="entry name" value="TRBD"/>
    <property type="match status" value="1"/>
</dbReference>
<keyword evidence="10 15" id="KW-0460">Magnesium</keyword>
<evidence type="ECO:0000256" key="5">
    <source>
        <dbReference type="ARBA" id="ARBA00022555"/>
    </source>
</evidence>
<dbReference type="Gene3D" id="3.30.56.10">
    <property type="match status" value="2"/>
</dbReference>
<keyword evidence="4 15" id="KW-0963">Cytoplasm</keyword>
<dbReference type="GO" id="GO:0006432">
    <property type="term" value="P:phenylalanyl-tRNA aminoacylation"/>
    <property type="evidence" value="ECO:0007669"/>
    <property type="project" value="UniProtKB-UniRule"/>
</dbReference>
<sequence length="808" mass="90433">MQVSLNWLKKYVDLDGYTPDELASLITKAGIEVDGVAYVAEKSTNVVVGHVLSCEQHPNADKLRLCQVDVGEETLQIICGAPNVAQGQKVAVAKPGAVLPGNFKIKKAKLRGVESHGMICSLQELGIKEDYLPKEIEDGIYVFNEDAEIGAEVTDYLNLDDAILEFDLTPNRADALSMIGVAYEVAAILDREVRLPEEEVETIDEKATDHVTVKVEAKEDNPYYGAFIIKDIKVGPAPSWMQNYLMAAGIRPINNVVDITNYVLLEYGQPLHAFDFDKFGSNEVVIRRATDQEKIVTLDGVERKLTTEHLVITNGSEPTAIAGVMGGADSEVTDETTTVLLEAAYFDPKRVRIGSRDHQLRSESSTRFEKGVDPNRVRKAGLRAARLLAEYANGTVLSGVSEFDELDRSEKQITVTVDRINNRLGTDIQASEIAAIFDKLRFKYVQNDDTFDITIPTRRQDISIFEDIVEEVARMYGYDHLPYTLPEGGQQAGKLTKNQQLKRYVKRFMEGAGLMEAITYSLTTDERAKMLVSPEVAAISKSAVRLSRPMTEEHSTLRQSLLPEMLHVLSYNVARKQQNLGYYEIGKIFIGKEDKVTSQPEEKLRLSGAITGKWLTHEWQQETKAVDFYVLKGILDELFARLNITATYKQAVINEMHPGRTAQIYVGDVAVGFIGQVHPVVEKDFDLKETYVFDLDLDYLFSIHNDEPTFNKIPRYPSIKRDIALVVNESVTAAELEATITEAGGEWLQNVHVFDVYQGKNLEAGKKSIAFSLLYFNPERTLKDEEVEASYEVIVEQVKAKHDAELRA</sequence>
<dbReference type="Gene3D" id="3.50.40.10">
    <property type="entry name" value="Phenylalanyl-trna Synthetase, Chain B, domain 3"/>
    <property type="match status" value="1"/>
</dbReference>
<dbReference type="KEGG" id="axl:AXY_09650"/>
<proteinExistence type="inferred from homology"/>
<dbReference type="PROSITE" id="PS51483">
    <property type="entry name" value="B5"/>
    <property type="match status" value="1"/>
</dbReference>
<dbReference type="FunFam" id="3.50.40.10:FF:000001">
    <property type="entry name" value="Phenylalanine--tRNA ligase beta subunit"/>
    <property type="match status" value="1"/>
</dbReference>
<reference evidence="20 21" key="1">
    <citation type="submission" date="2011-01" db="EMBL/GenBank/DDBJ databases">
        <title>Whole genome sequence of Amphibacillus xylinus NBRC 15112.</title>
        <authorList>
            <person name="Nakazawa H."/>
            <person name="Katano Y."/>
            <person name="Nakamura S."/>
            <person name="Sasagawa M."/>
            <person name="Fukada J."/>
            <person name="Arai T."/>
            <person name="Sasakura N."/>
            <person name="Mochizuki D."/>
            <person name="Hosoyama A."/>
            <person name="Harada K."/>
            <person name="Horikawa H."/>
            <person name="Kato Y."/>
            <person name="Harada T."/>
            <person name="Sasaki K."/>
            <person name="Sekiguchi M."/>
            <person name="Hodoyama M."/>
            <person name="Nishiko R."/>
            <person name="Narita H."/>
            <person name="Hanamaki A."/>
            <person name="Hata C."/>
            <person name="Konno Y."/>
            <person name="Niimura Y."/>
            <person name="Yamazaki S."/>
            <person name="Fujita N."/>
        </authorList>
    </citation>
    <scope>NUCLEOTIDE SEQUENCE [LARGE SCALE GENOMIC DNA]</scope>
    <source>
        <strain evidence="21">ATCC 51415 / DSM 6626 / JCM 7361 / LMG 17667 / NBRC 15112 / Ep01</strain>
    </source>
</reference>
<dbReference type="GO" id="GO:0004826">
    <property type="term" value="F:phenylalanine-tRNA ligase activity"/>
    <property type="evidence" value="ECO:0007669"/>
    <property type="project" value="UniProtKB-UniRule"/>
</dbReference>
<protein>
    <recommendedName>
        <fullName evidence="15">Phenylalanine--tRNA ligase beta subunit</fullName>
        <ecNumber evidence="15">6.1.1.20</ecNumber>
    </recommendedName>
    <alternativeName>
        <fullName evidence="15">Phenylalanyl-tRNA synthetase beta subunit</fullName>
        <shortName evidence="15">PheRS</shortName>
    </alternativeName>
</protein>
<dbReference type="InterPro" id="IPR005146">
    <property type="entry name" value="B3/B4_tRNA-bd"/>
</dbReference>
<feature type="binding site" evidence="15">
    <location>
        <position position="467"/>
    </location>
    <ligand>
        <name>Mg(2+)</name>
        <dbReference type="ChEBI" id="CHEBI:18420"/>
        <note>shared with alpha subunit</note>
    </ligand>
</feature>
<evidence type="ECO:0000256" key="13">
    <source>
        <dbReference type="ARBA" id="ARBA00023146"/>
    </source>
</evidence>
<dbReference type="InterPro" id="IPR009061">
    <property type="entry name" value="DNA-bd_dom_put_sf"/>
</dbReference>
<keyword evidence="8 15" id="KW-0547">Nucleotide-binding</keyword>
<dbReference type="Gene3D" id="3.30.930.10">
    <property type="entry name" value="Bira Bifunctional Protein, Domain 2"/>
    <property type="match status" value="1"/>
</dbReference>
<dbReference type="InterPro" id="IPR005147">
    <property type="entry name" value="tRNA_synthase_B5-dom"/>
</dbReference>
<comment type="catalytic activity">
    <reaction evidence="14 15">
        <text>tRNA(Phe) + L-phenylalanine + ATP = L-phenylalanyl-tRNA(Phe) + AMP + diphosphate + H(+)</text>
        <dbReference type="Rhea" id="RHEA:19413"/>
        <dbReference type="Rhea" id="RHEA-COMP:9668"/>
        <dbReference type="Rhea" id="RHEA-COMP:9699"/>
        <dbReference type="ChEBI" id="CHEBI:15378"/>
        <dbReference type="ChEBI" id="CHEBI:30616"/>
        <dbReference type="ChEBI" id="CHEBI:33019"/>
        <dbReference type="ChEBI" id="CHEBI:58095"/>
        <dbReference type="ChEBI" id="CHEBI:78442"/>
        <dbReference type="ChEBI" id="CHEBI:78531"/>
        <dbReference type="ChEBI" id="CHEBI:456215"/>
        <dbReference type="EC" id="6.1.1.20"/>
    </reaction>
</comment>
<dbReference type="PANTHER" id="PTHR10947:SF0">
    <property type="entry name" value="PHENYLALANINE--TRNA LIGASE BETA SUBUNIT"/>
    <property type="match status" value="1"/>
</dbReference>
<dbReference type="SUPFAM" id="SSF54991">
    <property type="entry name" value="Anticodon-binding domain of PheRS"/>
    <property type="match status" value="1"/>
</dbReference>
<evidence type="ECO:0000259" key="17">
    <source>
        <dbReference type="PROSITE" id="PS50886"/>
    </source>
</evidence>
<dbReference type="PROSITE" id="PS51447">
    <property type="entry name" value="FDX_ACB"/>
    <property type="match status" value="1"/>
</dbReference>
<comment type="subunit">
    <text evidence="3 15">Tetramer of two alpha and two beta subunits.</text>
</comment>
<dbReference type="SMART" id="SM00874">
    <property type="entry name" value="B5"/>
    <property type="match status" value="1"/>
</dbReference>
<evidence type="ECO:0000256" key="9">
    <source>
        <dbReference type="ARBA" id="ARBA00022840"/>
    </source>
</evidence>
<evidence type="ECO:0000256" key="6">
    <source>
        <dbReference type="ARBA" id="ARBA00022598"/>
    </source>
</evidence>
<organism evidence="20 21">
    <name type="scientific">Amphibacillus xylanus (strain ATCC 51415 / DSM 6626 / JCM 7361 / LMG 17667 / NBRC 15112 / Ep01)</name>
    <dbReference type="NCBI Taxonomy" id="698758"/>
    <lineage>
        <taxon>Bacteria</taxon>
        <taxon>Bacillati</taxon>
        <taxon>Bacillota</taxon>
        <taxon>Bacilli</taxon>
        <taxon>Bacillales</taxon>
        <taxon>Bacillaceae</taxon>
        <taxon>Amphibacillus</taxon>
    </lineage>
</organism>
<dbReference type="GO" id="GO:0000287">
    <property type="term" value="F:magnesium ion binding"/>
    <property type="evidence" value="ECO:0007669"/>
    <property type="project" value="UniProtKB-UniRule"/>
</dbReference>
<evidence type="ECO:0000256" key="2">
    <source>
        <dbReference type="ARBA" id="ARBA00008653"/>
    </source>
</evidence>
<evidence type="ECO:0000256" key="7">
    <source>
        <dbReference type="ARBA" id="ARBA00022723"/>
    </source>
</evidence>
<evidence type="ECO:0000313" key="20">
    <source>
        <dbReference type="EMBL" id="BAM47097.1"/>
    </source>
</evidence>
<dbReference type="Pfam" id="PF03483">
    <property type="entry name" value="B3_4"/>
    <property type="match status" value="1"/>
</dbReference>
<dbReference type="GO" id="GO:0000049">
    <property type="term" value="F:tRNA binding"/>
    <property type="evidence" value="ECO:0007669"/>
    <property type="project" value="UniProtKB-UniRule"/>
</dbReference>
<dbReference type="InterPro" id="IPR036690">
    <property type="entry name" value="Fdx_antiC-bd_sf"/>
</dbReference>
<dbReference type="Pfam" id="PF03484">
    <property type="entry name" value="B5"/>
    <property type="match status" value="1"/>
</dbReference>
<dbReference type="FunFam" id="3.30.56.10:FF:000002">
    <property type="entry name" value="Phenylalanine--tRNA ligase beta subunit"/>
    <property type="match status" value="1"/>
</dbReference>
<keyword evidence="11 16" id="KW-0694">RNA-binding</keyword>
<dbReference type="HAMAP" id="MF_00283">
    <property type="entry name" value="Phe_tRNA_synth_beta1"/>
    <property type="match status" value="1"/>
</dbReference>
<dbReference type="SUPFAM" id="SSF55681">
    <property type="entry name" value="Class II aaRS and biotin synthetases"/>
    <property type="match status" value="1"/>
</dbReference>
<dbReference type="Proteomes" id="UP000006294">
    <property type="component" value="Chromosome"/>
</dbReference>
<dbReference type="FunFam" id="3.30.70.380:FF:000001">
    <property type="entry name" value="Phenylalanine--tRNA ligase beta subunit"/>
    <property type="match status" value="1"/>
</dbReference>
<feature type="domain" description="TRNA-binding" evidence="17">
    <location>
        <begin position="40"/>
        <end position="154"/>
    </location>
</feature>